<dbReference type="Proteomes" id="UP000033540">
    <property type="component" value="Unassembled WGS sequence"/>
</dbReference>
<dbReference type="InterPro" id="IPR029058">
    <property type="entry name" value="AB_hydrolase_fold"/>
</dbReference>
<accession>A0A0F0I8T4</accession>
<dbReference type="OrthoDB" id="77878at2759"/>
<dbReference type="STRING" id="1403190.A0A0F0I8T4"/>
<name>A0A0F0I8T4_ASPPU</name>
<dbReference type="PANTHER" id="PTHR12265">
    <property type="entry name" value="TRANSMEMBRANE PROTEIN 53"/>
    <property type="match status" value="1"/>
</dbReference>
<gene>
    <name evidence="1" type="ORF">P875_00034023</name>
</gene>
<proteinExistence type="predicted"/>
<dbReference type="EMBL" id="JZEE01000584">
    <property type="protein sequence ID" value="KJK63087.1"/>
    <property type="molecule type" value="Genomic_DNA"/>
</dbReference>
<comment type="caution">
    <text evidence="1">The sequence shown here is derived from an EMBL/GenBank/DDBJ whole genome shotgun (WGS) entry which is preliminary data.</text>
</comment>
<evidence type="ECO:0008006" key="3">
    <source>
        <dbReference type="Google" id="ProtNLM"/>
    </source>
</evidence>
<dbReference type="InterPro" id="IPR008547">
    <property type="entry name" value="DUF829_TMEM53"/>
</dbReference>
<sequence>MSQPNTRENPLSAYTKLSPSIYIQEPQSQSESNGAPKTIILAFWMNAPPRALSKYVTEYTRLAPTARIIIILSSSKDFMTQSGKKAQEARLAPAVEALQASVSSSSSSEEKAKDQEQVFVHMFSNGGVFSTISLLTTYQKIVGRPLRISSTILDSAPGVATVSGAMKAFSFALPGPWLLRLLSKVALWVFFVLGALVRRLVGMSDAVSVARKAMNDQRLVCSGDGGDGGKPRRCYIYSDADELVDWRDVERHADEAEARGWVVTREKFLGSPHVSHMRADPERYWGIVKRYLLVGSG</sequence>
<dbReference type="PANTHER" id="PTHR12265:SF36">
    <property type="entry name" value="P450, PUTATIVE (EUROFUNG)-RELATED"/>
    <property type="match status" value="1"/>
</dbReference>
<protein>
    <recommendedName>
        <fullName evidence="3">Indole-diterpene biosynthesis protein PaxU</fullName>
    </recommendedName>
</protein>
<dbReference type="Pfam" id="PF05705">
    <property type="entry name" value="DUF829"/>
    <property type="match status" value="1"/>
</dbReference>
<evidence type="ECO:0000313" key="2">
    <source>
        <dbReference type="Proteomes" id="UP000033540"/>
    </source>
</evidence>
<reference evidence="1 2" key="1">
    <citation type="submission" date="2015-02" db="EMBL/GenBank/DDBJ databases">
        <title>Draft genome sequence of Aspergillus parasiticus SU-1.</title>
        <authorList>
            <person name="Yu J."/>
            <person name="Fedorova N."/>
            <person name="Yin Y."/>
            <person name="Losada L."/>
            <person name="Zafar N."/>
            <person name="Taujale R."/>
            <person name="Ehrlich K.C."/>
            <person name="Bhatnagar D."/>
            <person name="Cleveland T.E."/>
            <person name="Bennett J.W."/>
            <person name="Nierman W.C."/>
        </authorList>
    </citation>
    <scope>NUCLEOTIDE SEQUENCE [LARGE SCALE GENOMIC DNA]</scope>
    <source>
        <strain evidence="2">ATCC 56775 / NRRL 5862 / SRRC 143 / SU-1</strain>
    </source>
</reference>
<evidence type="ECO:0000313" key="1">
    <source>
        <dbReference type="EMBL" id="KJK63087.1"/>
    </source>
</evidence>
<dbReference type="AlphaFoldDB" id="A0A0F0I8T4"/>
<dbReference type="SUPFAM" id="SSF53474">
    <property type="entry name" value="alpha/beta-Hydrolases"/>
    <property type="match status" value="1"/>
</dbReference>
<organism evidence="1 2">
    <name type="scientific">Aspergillus parasiticus (strain ATCC 56775 / NRRL 5862 / SRRC 143 / SU-1)</name>
    <dbReference type="NCBI Taxonomy" id="1403190"/>
    <lineage>
        <taxon>Eukaryota</taxon>
        <taxon>Fungi</taxon>
        <taxon>Dikarya</taxon>
        <taxon>Ascomycota</taxon>
        <taxon>Pezizomycotina</taxon>
        <taxon>Eurotiomycetes</taxon>
        <taxon>Eurotiomycetidae</taxon>
        <taxon>Eurotiales</taxon>
        <taxon>Aspergillaceae</taxon>
        <taxon>Aspergillus</taxon>
        <taxon>Aspergillus subgen. Circumdati</taxon>
    </lineage>
</organism>